<dbReference type="PANTHER" id="PTHR13710:SF105">
    <property type="entry name" value="ATP-DEPENDENT DNA HELICASE Q1"/>
    <property type="match status" value="1"/>
</dbReference>
<name>A0A8S3TCP8_MYTED</name>
<dbReference type="SMART" id="SM00487">
    <property type="entry name" value="DEXDc"/>
    <property type="match status" value="1"/>
</dbReference>
<feature type="domain" description="Helicase ATP-binding" evidence="6">
    <location>
        <begin position="27"/>
        <end position="191"/>
    </location>
</feature>
<evidence type="ECO:0000313" key="8">
    <source>
        <dbReference type="Proteomes" id="UP000683360"/>
    </source>
</evidence>
<evidence type="ECO:0000256" key="3">
    <source>
        <dbReference type="ARBA" id="ARBA00023235"/>
    </source>
</evidence>
<evidence type="ECO:0000256" key="5">
    <source>
        <dbReference type="ARBA" id="ARBA00034808"/>
    </source>
</evidence>
<dbReference type="SUPFAM" id="SSF52540">
    <property type="entry name" value="P-loop containing nucleoside triphosphate hydrolases"/>
    <property type="match status" value="1"/>
</dbReference>
<reference evidence="7" key="1">
    <citation type="submission" date="2021-03" db="EMBL/GenBank/DDBJ databases">
        <authorList>
            <person name="Bekaert M."/>
        </authorList>
    </citation>
    <scope>NUCLEOTIDE SEQUENCE</scope>
</reference>
<proteinExistence type="inferred from homology"/>
<dbReference type="GO" id="GO:0005737">
    <property type="term" value="C:cytoplasm"/>
    <property type="evidence" value="ECO:0007669"/>
    <property type="project" value="TreeGrafter"/>
</dbReference>
<dbReference type="GO" id="GO:0005694">
    <property type="term" value="C:chromosome"/>
    <property type="evidence" value="ECO:0007669"/>
    <property type="project" value="TreeGrafter"/>
</dbReference>
<comment type="caution">
    <text evidence="7">The sequence shown here is derived from an EMBL/GenBank/DDBJ whole genome shotgun (WGS) entry which is preliminary data.</text>
</comment>
<dbReference type="GO" id="GO:0043138">
    <property type="term" value="F:3'-5' DNA helicase activity"/>
    <property type="evidence" value="ECO:0007669"/>
    <property type="project" value="UniProtKB-EC"/>
</dbReference>
<dbReference type="Gene3D" id="3.40.50.300">
    <property type="entry name" value="P-loop containing nucleotide triphosphate hydrolases"/>
    <property type="match status" value="1"/>
</dbReference>
<keyword evidence="8" id="KW-1185">Reference proteome</keyword>
<dbReference type="Proteomes" id="UP000683360">
    <property type="component" value="Unassembled WGS sequence"/>
</dbReference>
<dbReference type="Pfam" id="PF00270">
    <property type="entry name" value="DEAD"/>
    <property type="match status" value="1"/>
</dbReference>
<evidence type="ECO:0000256" key="4">
    <source>
        <dbReference type="ARBA" id="ARBA00034617"/>
    </source>
</evidence>
<dbReference type="GO" id="GO:0005524">
    <property type="term" value="F:ATP binding"/>
    <property type="evidence" value="ECO:0007669"/>
    <property type="project" value="InterPro"/>
</dbReference>
<comment type="catalytic activity">
    <reaction evidence="4">
        <text>Couples ATP hydrolysis with the unwinding of duplex DNA by translocating in the 3'-5' direction.</text>
        <dbReference type="EC" id="5.6.2.4"/>
    </reaction>
</comment>
<dbReference type="GO" id="GO:0009378">
    <property type="term" value="F:four-way junction helicase activity"/>
    <property type="evidence" value="ECO:0007669"/>
    <property type="project" value="TreeGrafter"/>
</dbReference>
<evidence type="ECO:0000256" key="1">
    <source>
        <dbReference type="ARBA" id="ARBA00005446"/>
    </source>
</evidence>
<keyword evidence="3" id="KW-0413">Isomerase</keyword>
<dbReference type="InterPro" id="IPR011545">
    <property type="entry name" value="DEAD/DEAH_box_helicase_dom"/>
</dbReference>
<dbReference type="InterPro" id="IPR027417">
    <property type="entry name" value="P-loop_NTPase"/>
</dbReference>
<accession>A0A8S3TCP8</accession>
<organism evidence="7 8">
    <name type="scientific">Mytilus edulis</name>
    <name type="common">Blue mussel</name>
    <dbReference type="NCBI Taxonomy" id="6550"/>
    <lineage>
        <taxon>Eukaryota</taxon>
        <taxon>Metazoa</taxon>
        <taxon>Spiralia</taxon>
        <taxon>Lophotrochozoa</taxon>
        <taxon>Mollusca</taxon>
        <taxon>Bivalvia</taxon>
        <taxon>Autobranchia</taxon>
        <taxon>Pteriomorphia</taxon>
        <taxon>Mytilida</taxon>
        <taxon>Mytiloidea</taxon>
        <taxon>Mytilidae</taxon>
        <taxon>Mytilinae</taxon>
        <taxon>Mytilus</taxon>
    </lineage>
</organism>
<dbReference type="PANTHER" id="PTHR13710">
    <property type="entry name" value="DNA HELICASE RECQ FAMILY MEMBER"/>
    <property type="match status" value="1"/>
</dbReference>
<protein>
    <recommendedName>
        <fullName evidence="5">DNA 3'-5' helicase</fullName>
        <ecNumber evidence="5">5.6.2.4</ecNumber>
    </recommendedName>
</protein>
<evidence type="ECO:0000259" key="6">
    <source>
        <dbReference type="PROSITE" id="PS51192"/>
    </source>
</evidence>
<evidence type="ECO:0000313" key="7">
    <source>
        <dbReference type="EMBL" id="CAG2231347.1"/>
    </source>
</evidence>
<gene>
    <name evidence="7" type="ORF">MEDL_44136</name>
</gene>
<dbReference type="GO" id="GO:0003677">
    <property type="term" value="F:DNA binding"/>
    <property type="evidence" value="ECO:0007669"/>
    <property type="project" value="UniProtKB-KW"/>
</dbReference>
<dbReference type="OrthoDB" id="5963985at2759"/>
<comment type="similarity">
    <text evidence="1">Belongs to the helicase family. RecQ subfamily.</text>
</comment>
<dbReference type="GO" id="GO:0000724">
    <property type="term" value="P:double-strand break repair via homologous recombination"/>
    <property type="evidence" value="ECO:0007669"/>
    <property type="project" value="TreeGrafter"/>
</dbReference>
<dbReference type="EC" id="5.6.2.4" evidence="5"/>
<dbReference type="InterPro" id="IPR014001">
    <property type="entry name" value="Helicase_ATP-bd"/>
</dbReference>
<dbReference type="EMBL" id="CAJPWZ010002141">
    <property type="protein sequence ID" value="CAG2231347.1"/>
    <property type="molecule type" value="Genomic_DNA"/>
</dbReference>
<evidence type="ECO:0000256" key="2">
    <source>
        <dbReference type="ARBA" id="ARBA00023125"/>
    </source>
</evidence>
<dbReference type="PROSITE" id="PS51192">
    <property type="entry name" value="HELICASE_ATP_BIND_1"/>
    <property type="match status" value="1"/>
</dbReference>
<dbReference type="AlphaFoldDB" id="A0A8S3TCP8"/>
<sequence length="576" mass="65613">MADYKSHLRVLNKESFNLKEKQIEILDMLQKGKKEIIGILPTGYGKSLIYEIAPLMLSGTVIVISPLTSIQVEQFQRLRETPLKTCILNVKGRIITGLDIEDEMVDMQSSTPIEEMYNTHLIFAHPEAIFNTVEGRKLLDCDRGKSFRTAFKHIQDIAAFLPDAARLGLSATVSLQEEKDIVKALGMKTPCIVKESPDRTNIYLEKNLKGSSNDVFEMFENIYKPLCDDLFVKKENFPVTLVYIPIQYMGSAIAYCRFIFRNSNLHNCLYGALCSGQDEKVKATILTDLGKKVPRIRLIFVHLSLQHLLFNKTLKIAKLVVQTTDVNVEKRVNYVDQVATVRNVKISRKLRQGQQQHDKKVECVSPREYVSLILKQAVSGTLDIDIPAINKLALTELIKFVCTELMQDKALLLSEIVDKFQEFGGCFSSNLRQNQTRFILDKLQLIFSSNIDTDKIDKIGTMVKLHGVEDRRCLVLALQGHQKEKLSKTKPEILKKKKRERIKENISPCKKDWDEGDKECIHVVTRDTAAGDEIGWAFVNQVLSTKITFSEFCDLVSGHLWIHSWASNMKIDLMID</sequence>
<keyword evidence="2" id="KW-0238">DNA-binding</keyword>